<dbReference type="InterPro" id="IPR041176">
    <property type="entry name" value="VWA_3_C"/>
</dbReference>
<dbReference type="PANTHER" id="PTHR10579">
    <property type="entry name" value="CALCIUM-ACTIVATED CHLORIDE CHANNEL REGULATOR"/>
    <property type="match status" value="1"/>
</dbReference>
<name>A0ABW5GAL3_9PSEU</name>
<evidence type="ECO:0000259" key="2">
    <source>
        <dbReference type="PROSITE" id="PS50234"/>
    </source>
</evidence>
<evidence type="ECO:0000256" key="1">
    <source>
        <dbReference type="SAM" id="MobiDB-lite"/>
    </source>
</evidence>
<organism evidence="3 4">
    <name type="scientific">Amycolatopsis samaneae</name>
    <dbReference type="NCBI Taxonomy" id="664691"/>
    <lineage>
        <taxon>Bacteria</taxon>
        <taxon>Bacillati</taxon>
        <taxon>Actinomycetota</taxon>
        <taxon>Actinomycetes</taxon>
        <taxon>Pseudonocardiales</taxon>
        <taxon>Pseudonocardiaceae</taxon>
        <taxon>Amycolatopsis</taxon>
    </lineage>
</organism>
<dbReference type="PANTHER" id="PTHR10579:SF43">
    <property type="entry name" value="ZINC FINGER (C3HC4-TYPE RING FINGER) FAMILY PROTEIN"/>
    <property type="match status" value="1"/>
</dbReference>
<sequence length="517" mass="54808">MIQPLQPTEEEVAAAQLRIVLDEKLGRSTPEVVRRIAEMRGSGPTEKRSYSTAGALEQGQASTTANDAGHTDRTASPTVEAPKVRRARQPAVTHQVGFEAQIHQNEYLPVGDRIMDAVISVTCTAELDGPPPTAAQVIMIDCSGSMVGEKLAAAKRATIAAIDSLRDEVAFAIVSGTSTGTMVYPPAQRMLPASATTRAAAKEAVHRLRAGGGTAIGSWLELTDALLAGQSAEIKHAILLTDGHNESQTAEELAVALERCRGKFVCDSRGIGHDWAATPLLAIAETLLGSADGLTEPSRLVADFQAITEAVMGKAAADVSLRVWTPAGTRIRFLRQVHPRIVDLTDRGAPVSARISDYPTGQWGAETKDFHLSMEVPAGMVGDERVIARVSVAVGGDELAERVVRVHWTNDTALTAPINPQAAHYTGQTELAEAIQAGLAARASGEVDVATAALGRAVQLAAESGYTETVNVLAKVVEVVDKAAGTVRLRQNMEAVDAELVSLQSRKTLRTREEDRP</sequence>
<dbReference type="Pfam" id="PF13768">
    <property type="entry name" value="VWA_3"/>
    <property type="match status" value="1"/>
</dbReference>
<dbReference type="Gene3D" id="3.40.50.410">
    <property type="entry name" value="von Willebrand factor, type A domain"/>
    <property type="match status" value="1"/>
</dbReference>
<dbReference type="EMBL" id="JBHUKU010000002">
    <property type="protein sequence ID" value="MFD2457355.1"/>
    <property type="molecule type" value="Genomic_DNA"/>
</dbReference>
<feature type="domain" description="VWFA" evidence="2">
    <location>
        <begin position="135"/>
        <end position="315"/>
    </location>
</feature>
<dbReference type="Gene3D" id="1.20.120.1690">
    <property type="match status" value="1"/>
</dbReference>
<gene>
    <name evidence="3" type="ORF">ACFSYJ_02035</name>
</gene>
<evidence type="ECO:0000313" key="3">
    <source>
        <dbReference type="EMBL" id="MFD2457355.1"/>
    </source>
</evidence>
<dbReference type="InterPro" id="IPR051266">
    <property type="entry name" value="CLCR"/>
</dbReference>
<accession>A0ABW5GAL3</accession>
<evidence type="ECO:0000313" key="4">
    <source>
        <dbReference type="Proteomes" id="UP001597419"/>
    </source>
</evidence>
<proteinExistence type="predicted"/>
<dbReference type="RefSeq" id="WP_345388597.1">
    <property type="nucleotide sequence ID" value="NZ_BAABHG010000003.1"/>
</dbReference>
<dbReference type="InterPro" id="IPR002035">
    <property type="entry name" value="VWF_A"/>
</dbReference>
<comment type="caution">
    <text evidence="3">The sequence shown here is derived from an EMBL/GenBank/DDBJ whole genome shotgun (WGS) entry which is preliminary data.</text>
</comment>
<dbReference type="PROSITE" id="PS50234">
    <property type="entry name" value="VWFA"/>
    <property type="match status" value="1"/>
</dbReference>
<dbReference type="InterPro" id="IPR036465">
    <property type="entry name" value="vWFA_dom_sf"/>
</dbReference>
<feature type="region of interest" description="Disordered" evidence="1">
    <location>
        <begin position="37"/>
        <end position="86"/>
    </location>
</feature>
<dbReference type="Pfam" id="PF18571">
    <property type="entry name" value="VWA_3_C"/>
    <property type="match status" value="1"/>
</dbReference>
<keyword evidence="4" id="KW-1185">Reference proteome</keyword>
<dbReference type="SMART" id="SM00327">
    <property type="entry name" value="VWA"/>
    <property type="match status" value="1"/>
</dbReference>
<dbReference type="Proteomes" id="UP001597419">
    <property type="component" value="Unassembled WGS sequence"/>
</dbReference>
<dbReference type="SUPFAM" id="SSF53300">
    <property type="entry name" value="vWA-like"/>
    <property type="match status" value="1"/>
</dbReference>
<protein>
    <submittedName>
        <fullName evidence="3">VWA domain-containing protein</fullName>
    </submittedName>
</protein>
<dbReference type="Gene3D" id="2.60.40.3670">
    <property type="match status" value="1"/>
</dbReference>
<reference evidence="4" key="1">
    <citation type="journal article" date="2019" name="Int. J. Syst. Evol. Microbiol.">
        <title>The Global Catalogue of Microorganisms (GCM) 10K type strain sequencing project: providing services to taxonomists for standard genome sequencing and annotation.</title>
        <authorList>
            <consortium name="The Broad Institute Genomics Platform"/>
            <consortium name="The Broad Institute Genome Sequencing Center for Infectious Disease"/>
            <person name="Wu L."/>
            <person name="Ma J."/>
        </authorList>
    </citation>
    <scope>NUCLEOTIDE SEQUENCE [LARGE SCALE GENOMIC DNA]</scope>
    <source>
        <strain evidence="4">CGMCC 4.7643</strain>
    </source>
</reference>